<dbReference type="InterPro" id="IPR013078">
    <property type="entry name" value="His_Pase_superF_clade-1"/>
</dbReference>
<dbReference type="RefSeq" id="WP_149599981.1">
    <property type="nucleotide sequence ID" value="NZ_VTUU01000003.1"/>
</dbReference>
<dbReference type="SUPFAM" id="SSF53254">
    <property type="entry name" value="Phosphoglycerate mutase-like"/>
    <property type="match status" value="1"/>
</dbReference>
<dbReference type="CDD" id="cd07067">
    <property type="entry name" value="HP_PGM_like"/>
    <property type="match status" value="1"/>
</dbReference>
<organism evidence="2 3">
    <name type="scientific">Marinobacter salinexigens</name>
    <dbReference type="NCBI Taxonomy" id="2919747"/>
    <lineage>
        <taxon>Bacteria</taxon>
        <taxon>Pseudomonadati</taxon>
        <taxon>Pseudomonadota</taxon>
        <taxon>Gammaproteobacteria</taxon>
        <taxon>Pseudomonadales</taxon>
        <taxon>Marinobacteraceae</taxon>
        <taxon>Marinobacter</taxon>
    </lineage>
</organism>
<gene>
    <name evidence="2" type="ORF">FWJ25_09300</name>
</gene>
<evidence type="ECO:0000259" key="1">
    <source>
        <dbReference type="PROSITE" id="PS51708"/>
    </source>
</evidence>
<dbReference type="Proteomes" id="UP000323161">
    <property type="component" value="Unassembled WGS sequence"/>
</dbReference>
<dbReference type="SMART" id="SM00880">
    <property type="entry name" value="CHAD"/>
    <property type="match status" value="1"/>
</dbReference>
<protein>
    <submittedName>
        <fullName evidence="2">CHAD domain-containing protein</fullName>
    </submittedName>
</protein>
<dbReference type="Pfam" id="PF00300">
    <property type="entry name" value="His_Phos_1"/>
    <property type="match status" value="1"/>
</dbReference>
<dbReference type="Gene3D" id="3.40.50.1240">
    <property type="entry name" value="Phosphoglycerate mutase-like"/>
    <property type="match status" value="1"/>
</dbReference>
<dbReference type="EMBL" id="VTUU01000003">
    <property type="protein sequence ID" value="KAA1174416.1"/>
    <property type="molecule type" value="Genomic_DNA"/>
</dbReference>
<dbReference type="InterPro" id="IPR038186">
    <property type="entry name" value="CHAD_dom_sf"/>
</dbReference>
<dbReference type="PANTHER" id="PTHR39339:SF1">
    <property type="entry name" value="CHAD DOMAIN-CONTAINING PROTEIN"/>
    <property type="match status" value="1"/>
</dbReference>
<dbReference type="PROSITE" id="PS51708">
    <property type="entry name" value="CHAD"/>
    <property type="match status" value="1"/>
</dbReference>
<comment type="caution">
    <text evidence="2">The sequence shown here is derived from an EMBL/GenBank/DDBJ whole genome shotgun (WGS) entry which is preliminary data.</text>
</comment>
<dbReference type="InterPro" id="IPR007899">
    <property type="entry name" value="CHAD_dom"/>
</dbReference>
<accession>A0A5B0VIJ0</accession>
<dbReference type="Gene3D" id="1.40.20.10">
    <property type="entry name" value="CHAD domain"/>
    <property type="match status" value="1"/>
</dbReference>
<reference evidence="2 3" key="1">
    <citation type="submission" date="2019-08" db="EMBL/GenBank/DDBJ databases">
        <title>Marinobacter ZYF650 sp. nov., a marine bacterium isolated from seawater of the Mariana trench.</title>
        <authorList>
            <person name="Ahmad W."/>
        </authorList>
    </citation>
    <scope>NUCLEOTIDE SEQUENCE [LARGE SCALE GENOMIC DNA]</scope>
    <source>
        <strain evidence="2 3">ZYF650</strain>
    </source>
</reference>
<dbReference type="InterPro" id="IPR029033">
    <property type="entry name" value="His_PPase_superfam"/>
</dbReference>
<feature type="domain" description="CHAD" evidence="1">
    <location>
        <begin position="172"/>
        <end position="448"/>
    </location>
</feature>
<sequence>MKHLFLIRHAKSSWTDEQLSDKERPLNPRGLSQLLPFRRALAQAGAFDGPVYASDATRAQETLEGILPEPLRPGQVTTCPELYTFNWRKLAHWLQHLDNGDCVAIVGHNPALLELAGWLLKHPPAHLPTASLIHIRLSIKHWDQLARHTGKLETFLTPAEYSYGHFARKRKKPANDSDIPSSLLEQTALIQQLQPGVVQGLDDEFLHQYRVAIRRSRAIAESLQEVTGDKLLARSILQLKRHANATSHLRDLHVFLSDLPELCQEDSQTRQTLVAYLSRRAGKEHKKLVKRLSSKRYLDSIAVWEGFIESRNFRKLASKLSSASICKAVTRRGREFNRRTAELTHLSPDEDIHSLRKRLKRLRYLMELAPSHWKKPLKGIKARQDRYGRFQDLCVQIKLVEEFMAGEAGASDANLLPVHSALSAKKALSRTEILALGSLDCTPDTKME</sequence>
<dbReference type="PANTHER" id="PTHR39339">
    <property type="entry name" value="SLR1444 PROTEIN"/>
    <property type="match status" value="1"/>
</dbReference>
<dbReference type="Pfam" id="PF05235">
    <property type="entry name" value="CHAD"/>
    <property type="match status" value="1"/>
</dbReference>
<name>A0A5B0VIJ0_9GAMM</name>
<keyword evidence="3" id="KW-1185">Reference proteome</keyword>
<dbReference type="SMART" id="SM00855">
    <property type="entry name" value="PGAM"/>
    <property type="match status" value="1"/>
</dbReference>
<evidence type="ECO:0000313" key="3">
    <source>
        <dbReference type="Proteomes" id="UP000323161"/>
    </source>
</evidence>
<evidence type="ECO:0000313" key="2">
    <source>
        <dbReference type="EMBL" id="KAA1174416.1"/>
    </source>
</evidence>
<dbReference type="AlphaFoldDB" id="A0A5B0VIJ0"/>
<proteinExistence type="predicted"/>